<accession>A0AAW1WZS2</accession>
<evidence type="ECO:0000313" key="2">
    <source>
        <dbReference type="EMBL" id="KAK9928937.1"/>
    </source>
</evidence>
<name>A0AAW1WZS2_RUBAR</name>
<dbReference type="Proteomes" id="UP001457282">
    <property type="component" value="Unassembled WGS sequence"/>
</dbReference>
<dbReference type="EMBL" id="JBEDUW010000005">
    <property type="protein sequence ID" value="KAK9928937.1"/>
    <property type="molecule type" value="Genomic_DNA"/>
</dbReference>
<comment type="caution">
    <text evidence="2">The sequence shown here is derived from an EMBL/GenBank/DDBJ whole genome shotgun (WGS) entry which is preliminary data.</text>
</comment>
<sequence>MAAEMATVSSRRAEARNPEQARLGGEAGFEEQRAGGSRSDADTGLRLSGVGLTREKERRKRRGAPEMREHGLVFHNHRSIINSIKASYPHRSQLLLCQLPRHPWFSSWHPTSTAAIAGRALTHLRATVEPVLDLFCPARDFCTFAAQSPAVVLRRAFSDLLYIQPAQICPLPRIPSSPRTRVHYSRDVLPDRLSPRLQSDASVFPSSLPSINQSCPIRISRDEPRSKPATPKLHLQPSAQPESSLSSSPLSLAATVLSSLSWSPILSVLSMFSREKEK</sequence>
<protein>
    <submittedName>
        <fullName evidence="2">Uncharacterized protein</fullName>
    </submittedName>
</protein>
<proteinExistence type="predicted"/>
<evidence type="ECO:0000256" key="1">
    <source>
        <dbReference type="SAM" id="MobiDB-lite"/>
    </source>
</evidence>
<feature type="region of interest" description="Disordered" evidence="1">
    <location>
        <begin position="1"/>
        <end position="67"/>
    </location>
</feature>
<dbReference type="AlphaFoldDB" id="A0AAW1WZS2"/>
<feature type="compositionally biased region" description="Low complexity" evidence="1">
    <location>
        <begin position="235"/>
        <end position="246"/>
    </location>
</feature>
<gene>
    <name evidence="2" type="ORF">M0R45_026052</name>
</gene>
<feature type="region of interest" description="Disordered" evidence="1">
    <location>
        <begin position="219"/>
        <end position="246"/>
    </location>
</feature>
<evidence type="ECO:0000313" key="3">
    <source>
        <dbReference type="Proteomes" id="UP001457282"/>
    </source>
</evidence>
<keyword evidence="3" id="KW-1185">Reference proteome</keyword>
<reference evidence="2 3" key="1">
    <citation type="journal article" date="2023" name="G3 (Bethesda)">
        <title>A chromosome-length genome assembly and annotation of blackberry (Rubus argutus, cv. 'Hillquist').</title>
        <authorList>
            <person name="Bruna T."/>
            <person name="Aryal R."/>
            <person name="Dudchenko O."/>
            <person name="Sargent D.J."/>
            <person name="Mead D."/>
            <person name="Buti M."/>
            <person name="Cavallini A."/>
            <person name="Hytonen T."/>
            <person name="Andres J."/>
            <person name="Pham M."/>
            <person name="Weisz D."/>
            <person name="Mascagni F."/>
            <person name="Usai G."/>
            <person name="Natali L."/>
            <person name="Bassil N."/>
            <person name="Fernandez G.E."/>
            <person name="Lomsadze A."/>
            <person name="Armour M."/>
            <person name="Olukolu B."/>
            <person name="Poorten T."/>
            <person name="Britton C."/>
            <person name="Davik J."/>
            <person name="Ashrafi H."/>
            <person name="Aiden E.L."/>
            <person name="Borodovsky M."/>
            <person name="Worthington M."/>
        </authorList>
    </citation>
    <scope>NUCLEOTIDE SEQUENCE [LARGE SCALE GENOMIC DNA]</scope>
    <source>
        <strain evidence="2">PI 553951</strain>
    </source>
</reference>
<organism evidence="2 3">
    <name type="scientific">Rubus argutus</name>
    <name type="common">Southern blackberry</name>
    <dbReference type="NCBI Taxonomy" id="59490"/>
    <lineage>
        <taxon>Eukaryota</taxon>
        <taxon>Viridiplantae</taxon>
        <taxon>Streptophyta</taxon>
        <taxon>Embryophyta</taxon>
        <taxon>Tracheophyta</taxon>
        <taxon>Spermatophyta</taxon>
        <taxon>Magnoliopsida</taxon>
        <taxon>eudicotyledons</taxon>
        <taxon>Gunneridae</taxon>
        <taxon>Pentapetalae</taxon>
        <taxon>rosids</taxon>
        <taxon>fabids</taxon>
        <taxon>Rosales</taxon>
        <taxon>Rosaceae</taxon>
        <taxon>Rosoideae</taxon>
        <taxon>Rosoideae incertae sedis</taxon>
        <taxon>Rubus</taxon>
    </lineage>
</organism>